<organism evidence="1 2">
    <name type="scientific">Meloidogyne incognita</name>
    <name type="common">Southern root-knot nematode worm</name>
    <name type="synonym">Oxyuris incognita</name>
    <dbReference type="NCBI Taxonomy" id="6306"/>
    <lineage>
        <taxon>Eukaryota</taxon>
        <taxon>Metazoa</taxon>
        <taxon>Ecdysozoa</taxon>
        <taxon>Nematoda</taxon>
        <taxon>Chromadorea</taxon>
        <taxon>Rhabditida</taxon>
        <taxon>Tylenchina</taxon>
        <taxon>Tylenchomorpha</taxon>
        <taxon>Tylenchoidea</taxon>
        <taxon>Meloidogynidae</taxon>
        <taxon>Meloidogyninae</taxon>
        <taxon>Meloidogyne</taxon>
        <taxon>Meloidogyne incognita group</taxon>
    </lineage>
</organism>
<sequence>MQKDWTTQLLNEHKRDFERQYDENKARLSEISQTITTIGSSLSSLNLEVRFAETAPCDPICEGPGPKCSQCGGGSSCPDLCLKL</sequence>
<reference evidence="2" key="1">
    <citation type="submission" date="2022-11" db="UniProtKB">
        <authorList>
            <consortium name="WormBaseParasite"/>
        </authorList>
    </citation>
    <scope>IDENTIFICATION</scope>
</reference>
<proteinExistence type="predicted"/>
<accession>A0A914L9J6</accession>
<keyword evidence="1" id="KW-1185">Reference proteome</keyword>
<dbReference type="AlphaFoldDB" id="A0A914L9J6"/>
<evidence type="ECO:0000313" key="2">
    <source>
        <dbReference type="WBParaSite" id="Minc3s00341g10564"/>
    </source>
</evidence>
<name>A0A914L9J6_MELIC</name>
<evidence type="ECO:0000313" key="1">
    <source>
        <dbReference type="Proteomes" id="UP000887563"/>
    </source>
</evidence>
<dbReference type="WBParaSite" id="Minc3s00341g10564">
    <property type="protein sequence ID" value="Minc3s00341g10564"/>
    <property type="gene ID" value="Minc3s00341g10564"/>
</dbReference>
<dbReference type="Proteomes" id="UP000887563">
    <property type="component" value="Unplaced"/>
</dbReference>
<protein>
    <submittedName>
        <fullName evidence="2">Uncharacterized protein</fullName>
    </submittedName>
</protein>